<dbReference type="EMBL" id="HBIN01011704">
    <property type="protein sequence ID" value="CAE0438548.1"/>
    <property type="molecule type" value="Transcribed_RNA"/>
</dbReference>
<protein>
    <submittedName>
        <fullName evidence="2">Uncharacterized protein</fullName>
    </submittedName>
</protein>
<reference evidence="2" key="1">
    <citation type="submission" date="2021-01" db="EMBL/GenBank/DDBJ databases">
        <authorList>
            <person name="Corre E."/>
            <person name="Pelletier E."/>
            <person name="Niang G."/>
            <person name="Scheremetjew M."/>
            <person name="Finn R."/>
            <person name="Kale V."/>
            <person name="Holt S."/>
            <person name="Cochrane G."/>
            <person name="Meng A."/>
            <person name="Brown T."/>
            <person name="Cohen L."/>
        </authorList>
    </citation>
    <scope>NUCLEOTIDE SEQUENCE</scope>
    <source>
        <strain evidence="2">GSBS06</strain>
    </source>
</reference>
<evidence type="ECO:0000256" key="1">
    <source>
        <dbReference type="SAM" id="MobiDB-lite"/>
    </source>
</evidence>
<evidence type="ECO:0000313" key="2">
    <source>
        <dbReference type="EMBL" id="CAE0438548.1"/>
    </source>
</evidence>
<accession>A0A7S3LQ65</accession>
<dbReference type="AlphaFoldDB" id="A0A7S3LQ65"/>
<feature type="compositionally biased region" description="Basic and acidic residues" evidence="1">
    <location>
        <begin position="253"/>
        <end position="265"/>
    </location>
</feature>
<gene>
    <name evidence="2" type="ORF">ASTO00021_LOCUS8785</name>
</gene>
<feature type="compositionally biased region" description="Basic and acidic residues" evidence="1">
    <location>
        <begin position="355"/>
        <end position="374"/>
    </location>
</feature>
<feature type="compositionally biased region" description="Basic and acidic residues" evidence="1">
    <location>
        <begin position="337"/>
        <end position="348"/>
    </location>
</feature>
<organism evidence="2">
    <name type="scientific">Aplanochytrium stocchinoi</name>
    <dbReference type="NCBI Taxonomy" id="215587"/>
    <lineage>
        <taxon>Eukaryota</taxon>
        <taxon>Sar</taxon>
        <taxon>Stramenopiles</taxon>
        <taxon>Bigyra</taxon>
        <taxon>Labyrinthulomycetes</taxon>
        <taxon>Thraustochytrida</taxon>
        <taxon>Thraustochytriidae</taxon>
        <taxon>Aplanochytrium</taxon>
    </lineage>
</organism>
<feature type="region of interest" description="Disordered" evidence="1">
    <location>
        <begin position="246"/>
        <end position="266"/>
    </location>
</feature>
<name>A0A7S3LQ65_9STRA</name>
<feature type="region of interest" description="Disordered" evidence="1">
    <location>
        <begin position="337"/>
        <end position="374"/>
    </location>
</feature>
<sequence length="670" mass="77612">MFAVRAEDLCCSEFVDSQKWTRRYQRNNKSSGLKNLRCFPFCSDTHHVRGFCGRSVSLKFTKANFDSKQKIFAWAEFRTVEEPENVDVINKRNTAVKIGKLLTSEQVKSWVRTKSDPFRPWYAGEPEGGNEARDNASVVFEFNRTPRGWHYGWVANKHTSDCEHTLRAYVLELQEDLSYKCIYICDSPSFTLFCRRRQRQNVLDLPVQLKKQLEVQKELQQKLTEEFGNANRMPPILLQDMYERKRSNSPVADKNERSDTMEDGRRVKRRLSAARRDEIVWKIIYALLRLDLYNKENYDNEQEDKTEMKVNENLDDSASFAGFLDFFFDDVDHTELESDNKSKVRSEGENIDSQPKTEKTTGPVDNEKPNDTRVEAAEGGSDMQNIGVDLIEELARFLIDEECFTNAIENMFAKADTEGSAYNERKRMLIDAFSEQVEMFLERYGATMKDLERFIPKPRKRTLQRVDASIATQIHGYNTKTGNEIGRKAQIHEDKLAWDNPIGASADVSGAWRHEPESLNTLEMIRAKIGVPWITNKLFKKMEEDFIIFVDSKRTCMEIKYGTKLMSSGTVKYVLDGTDKCFSLAMPLPHTHTDQMRYCAYNHIQGDSIVLVIMYSEYHRTRQRVYLAEDGSLSSILTYEVKERGSPLWNSQGQWTVRAVKQASDDTHPE</sequence>
<proteinExistence type="predicted"/>